<dbReference type="InterPro" id="IPR029055">
    <property type="entry name" value="Ntn_hydrolases_N"/>
</dbReference>
<dbReference type="Pfam" id="PF02275">
    <property type="entry name" value="CBAH"/>
    <property type="match status" value="1"/>
</dbReference>
<dbReference type="EMBL" id="PSZD01000023">
    <property type="protein sequence ID" value="PPJ23658.1"/>
    <property type="molecule type" value="Genomic_DNA"/>
</dbReference>
<evidence type="ECO:0000313" key="5">
    <source>
        <dbReference type="Proteomes" id="UP000238356"/>
    </source>
</evidence>
<evidence type="ECO:0000256" key="1">
    <source>
        <dbReference type="ARBA" id="ARBA00006625"/>
    </source>
</evidence>
<comment type="similarity">
    <text evidence="1">Belongs to the peptidase C59 family.</text>
</comment>
<name>A0A2S5ZZ59_9NOCA</name>
<sequence length="371" mass="40984">MCTRVIWPDAGGAVIVGRNMDFHQELHTNIWKLPRGIERDDRVRGKLRWMAKYGSVVSGVYDILSADGINEKGMAGHVLWLAESEYGKPDDSRPQLAMSVWLQYYLDNFPTVAAAVDWTRQNDPQVVPMTDPTGGSHPAIHLALDDASGDSVILEYIGGELNIFHSRDYLVMTNSPTYDKQLELVKNFEGLGGDAPLPGTCDARDRFARALYYVKHQVQPKTQLQAIAAMYSIIHNAAQPFRLAEPGKPDASQTLWQTVCDLTNLRYVFESTTAPNIVWVDLADLDFSEGSGVAKVDLLSKLCLEGGLAGNVGKEFKKHHTFHIVSIEQAKLIGEAVEEAKSVAGETKPLQELVTEMRDALLVKAGYITAE</sequence>
<dbReference type="SUPFAM" id="SSF56235">
    <property type="entry name" value="N-terminal nucleophile aminohydrolases (Ntn hydrolases)"/>
    <property type="match status" value="1"/>
</dbReference>
<evidence type="ECO:0000256" key="2">
    <source>
        <dbReference type="ARBA" id="ARBA00022801"/>
    </source>
</evidence>
<dbReference type="Proteomes" id="UP000238356">
    <property type="component" value="Unassembled WGS sequence"/>
</dbReference>
<dbReference type="Gene3D" id="3.60.60.10">
    <property type="entry name" value="Penicillin V Acylase, Chain A"/>
    <property type="match status" value="1"/>
</dbReference>
<reference evidence="4 5" key="1">
    <citation type="submission" date="2018-02" db="EMBL/GenBank/DDBJ databases">
        <title>8 Nocardia nova and 1 Nocardia cyriacigeorgica strain used for evolution to TMP-SMX.</title>
        <authorList>
            <person name="Mehta H."/>
            <person name="Weng J."/>
            <person name="Shamoo Y."/>
        </authorList>
    </citation>
    <scope>NUCLEOTIDE SEQUENCE [LARGE SCALE GENOMIC DNA]</scope>
    <source>
        <strain evidence="4 5">BAA2227</strain>
    </source>
</reference>
<dbReference type="InterPro" id="IPR029132">
    <property type="entry name" value="CBAH/NAAA_C"/>
</dbReference>
<dbReference type="AlphaFoldDB" id="A0A2S5ZZ59"/>
<feature type="domain" description="Choloylglycine hydrolase/NAAA C-terminal" evidence="3">
    <location>
        <begin position="2"/>
        <end position="287"/>
    </location>
</feature>
<dbReference type="GeneID" id="66720434"/>
<organism evidence="4 5">
    <name type="scientific">Nocardia nova</name>
    <dbReference type="NCBI Taxonomy" id="37330"/>
    <lineage>
        <taxon>Bacteria</taxon>
        <taxon>Bacillati</taxon>
        <taxon>Actinomycetota</taxon>
        <taxon>Actinomycetes</taxon>
        <taxon>Mycobacteriales</taxon>
        <taxon>Nocardiaceae</taxon>
        <taxon>Nocardia</taxon>
    </lineage>
</organism>
<keyword evidence="2 4" id="KW-0378">Hydrolase</keyword>
<gene>
    <name evidence="4" type="ORF">C5F51_28390</name>
</gene>
<keyword evidence="5" id="KW-1185">Reference proteome</keyword>
<dbReference type="GO" id="GO:0016787">
    <property type="term" value="F:hydrolase activity"/>
    <property type="evidence" value="ECO:0007669"/>
    <property type="project" value="UniProtKB-KW"/>
</dbReference>
<dbReference type="PANTHER" id="PTHR35527:SF2">
    <property type="entry name" value="HYDROLASE"/>
    <property type="match status" value="1"/>
</dbReference>
<accession>A0A2S5ZZ59</accession>
<evidence type="ECO:0000259" key="3">
    <source>
        <dbReference type="Pfam" id="PF02275"/>
    </source>
</evidence>
<dbReference type="InterPro" id="IPR052193">
    <property type="entry name" value="Peptidase_C59"/>
</dbReference>
<comment type="caution">
    <text evidence="4">The sequence shown here is derived from an EMBL/GenBank/DDBJ whole genome shotgun (WGS) entry which is preliminary data.</text>
</comment>
<proteinExistence type="inferred from homology"/>
<dbReference type="CDD" id="cd01902">
    <property type="entry name" value="Ntn_CGH"/>
    <property type="match status" value="1"/>
</dbReference>
<dbReference type="RefSeq" id="WP_063013272.1">
    <property type="nucleotide sequence ID" value="NZ_JADLQW010000010.1"/>
</dbReference>
<evidence type="ECO:0000313" key="4">
    <source>
        <dbReference type="EMBL" id="PPJ23658.1"/>
    </source>
</evidence>
<dbReference type="PANTHER" id="PTHR35527">
    <property type="entry name" value="CHOLOYLGLYCINE HYDROLASE"/>
    <property type="match status" value="1"/>
</dbReference>
<protein>
    <submittedName>
        <fullName evidence="4">Linear amide C-N hydrolase</fullName>
    </submittedName>
</protein>